<evidence type="ECO:0000313" key="3">
    <source>
        <dbReference type="Proteomes" id="UP001519363"/>
    </source>
</evidence>
<gene>
    <name evidence="2" type="ORF">JOF53_000603</name>
</gene>
<reference evidence="2 3" key="1">
    <citation type="submission" date="2021-03" db="EMBL/GenBank/DDBJ databases">
        <title>Sequencing the genomes of 1000 actinobacteria strains.</title>
        <authorList>
            <person name="Klenk H.-P."/>
        </authorList>
    </citation>
    <scope>NUCLEOTIDE SEQUENCE [LARGE SCALE GENOMIC DNA]</scope>
    <source>
        <strain evidence="2 3">DSM 44580</strain>
    </source>
</reference>
<feature type="compositionally biased region" description="Low complexity" evidence="1">
    <location>
        <begin position="13"/>
        <end position="29"/>
    </location>
</feature>
<dbReference type="RefSeq" id="WP_158103452.1">
    <property type="nucleotide sequence ID" value="NZ_JAGIOO010000001.1"/>
</dbReference>
<evidence type="ECO:0000256" key="1">
    <source>
        <dbReference type="SAM" id="MobiDB-lite"/>
    </source>
</evidence>
<accession>A0ABS5A598</accession>
<comment type="caution">
    <text evidence="2">The sequence shown here is derived from an EMBL/GenBank/DDBJ whole genome shotgun (WGS) entry which is preliminary data.</text>
</comment>
<dbReference type="EMBL" id="JAGIOO010000001">
    <property type="protein sequence ID" value="MBP2471731.1"/>
    <property type="molecule type" value="Genomic_DNA"/>
</dbReference>
<protein>
    <submittedName>
        <fullName evidence="2">Uncharacterized protein</fullName>
    </submittedName>
</protein>
<proteinExistence type="predicted"/>
<keyword evidence="3" id="KW-1185">Reference proteome</keyword>
<dbReference type="Proteomes" id="UP001519363">
    <property type="component" value="Unassembled WGS sequence"/>
</dbReference>
<evidence type="ECO:0000313" key="2">
    <source>
        <dbReference type="EMBL" id="MBP2471731.1"/>
    </source>
</evidence>
<name>A0ABS5A598_9PSEU</name>
<feature type="region of interest" description="Disordered" evidence="1">
    <location>
        <begin position="1"/>
        <end position="29"/>
    </location>
</feature>
<organism evidence="2 3">
    <name type="scientific">Crossiella equi</name>
    <dbReference type="NCBI Taxonomy" id="130796"/>
    <lineage>
        <taxon>Bacteria</taxon>
        <taxon>Bacillati</taxon>
        <taxon>Actinomycetota</taxon>
        <taxon>Actinomycetes</taxon>
        <taxon>Pseudonocardiales</taxon>
        <taxon>Pseudonocardiaceae</taxon>
        <taxon>Crossiella</taxon>
    </lineage>
</organism>
<sequence length="57" mass="5624">MSTSAARPISGVTSPSTPRSAGSASPRRSAAAIVALTSPESGWITAQRVEVASGALL</sequence>